<feature type="region of interest" description="Disordered" evidence="1">
    <location>
        <begin position="89"/>
        <end position="113"/>
    </location>
</feature>
<evidence type="ECO:0000256" key="1">
    <source>
        <dbReference type="SAM" id="MobiDB-lite"/>
    </source>
</evidence>
<dbReference type="AlphaFoldDB" id="A0A6G1CJG6"/>
<dbReference type="Proteomes" id="UP000479710">
    <property type="component" value="Unassembled WGS sequence"/>
</dbReference>
<proteinExistence type="predicted"/>
<sequence>MPLPPLPWRTPLRLWKGRRHDLCRPTTTLELVNPRRCLELADPRRHELASHTLPRSVPTRAPWPRPTLISDASSFAGLAHLDPCMDGKGEAIGGGGRRGKGETGGWRWWRKGS</sequence>
<evidence type="ECO:0000313" key="2">
    <source>
        <dbReference type="EMBL" id="KAF0900618.1"/>
    </source>
</evidence>
<organism evidence="2 3">
    <name type="scientific">Oryza meyeriana var. granulata</name>
    <dbReference type="NCBI Taxonomy" id="110450"/>
    <lineage>
        <taxon>Eukaryota</taxon>
        <taxon>Viridiplantae</taxon>
        <taxon>Streptophyta</taxon>
        <taxon>Embryophyta</taxon>
        <taxon>Tracheophyta</taxon>
        <taxon>Spermatophyta</taxon>
        <taxon>Magnoliopsida</taxon>
        <taxon>Liliopsida</taxon>
        <taxon>Poales</taxon>
        <taxon>Poaceae</taxon>
        <taxon>BOP clade</taxon>
        <taxon>Oryzoideae</taxon>
        <taxon>Oryzeae</taxon>
        <taxon>Oryzinae</taxon>
        <taxon>Oryza</taxon>
        <taxon>Oryza meyeriana</taxon>
    </lineage>
</organism>
<protein>
    <submittedName>
        <fullName evidence="2">Uncharacterized protein</fullName>
    </submittedName>
</protein>
<keyword evidence="3" id="KW-1185">Reference proteome</keyword>
<dbReference type="EMBL" id="SPHZ02000009">
    <property type="protein sequence ID" value="KAF0900618.1"/>
    <property type="molecule type" value="Genomic_DNA"/>
</dbReference>
<reference evidence="2 3" key="1">
    <citation type="submission" date="2019-11" db="EMBL/GenBank/DDBJ databases">
        <title>Whole genome sequence of Oryza granulata.</title>
        <authorList>
            <person name="Li W."/>
        </authorList>
    </citation>
    <scope>NUCLEOTIDE SEQUENCE [LARGE SCALE GENOMIC DNA]</scope>
    <source>
        <strain evidence="3">cv. Menghai</strain>
        <tissue evidence="2">Leaf</tissue>
    </source>
</reference>
<comment type="caution">
    <text evidence="2">The sequence shown here is derived from an EMBL/GenBank/DDBJ whole genome shotgun (WGS) entry which is preliminary data.</text>
</comment>
<evidence type="ECO:0000313" key="3">
    <source>
        <dbReference type="Proteomes" id="UP000479710"/>
    </source>
</evidence>
<name>A0A6G1CJG6_9ORYZ</name>
<accession>A0A6G1CJG6</accession>
<gene>
    <name evidence="2" type="ORF">E2562_033134</name>
</gene>